<evidence type="ECO:0000256" key="2">
    <source>
        <dbReference type="SAM" id="Phobius"/>
    </source>
</evidence>
<evidence type="ECO:0000313" key="4">
    <source>
        <dbReference type="Proteomes" id="UP000199597"/>
    </source>
</evidence>
<feature type="transmembrane region" description="Helical" evidence="2">
    <location>
        <begin position="97"/>
        <end position="119"/>
    </location>
</feature>
<feature type="transmembrane region" description="Helical" evidence="2">
    <location>
        <begin position="325"/>
        <end position="344"/>
    </location>
</feature>
<name>A0A1H1V6N7_9MICO</name>
<dbReference type="InterPro" id="IPR021450">
    <property type="entry name" value="DUF3100"/>
</dbReference>
<dbReference type="EMBL" id="LT629766">
    <property type="protein sequence ID" value="SDS80408.1"/>
    <property type="molecule type" value="Genomic_DNA"/>
</dbReference>
<evidence type="ECO:0000256" key="1">
    <source>
        <dbReference type="SAM" id="MobiDB-lite"/>
    </source>
</evidence>
<feature type="transmembrane region" description="Helical" evidence="2">
    <location>
        <begin position="154"/>
        <end position="180"/>
    </location>
</feature>
<evidence type="ECO:0008006" key="5">
    <source>
        <dbReference type="Google" id="ProtNLM"/>
    </source>
</evidence>
<dbReference type="Proteomes" id="UP000199597">
    <property type="component" value="Chromosome I"/>
</dbReference>
<feature type="transmembrane region" description="Helical" evidence="2">
    <location>
        <begin position="437"/>
        <end position="460"/>
    </location>
</feature>
<feature type="transmembrane region" description="Helical" evidence="2">
    <location>
        <begin position="32"/>
        <end position="50"/>
    </location>
</feature>
<dbReference type="Pfam" id="PF11299">
    <property type="entry name" value="DUF3100"/>
    <property type="match status" value="1"/>
</dbReference>
<sequence>MWSWAISVSVGLAICIIAIVIGEHTLKVGPAAVVLIPIIWAVLIGSVIGLQKIVPISGRVRTVGDPQIRVGIVAFLALLGMGIGPTLGEVANLGPAIVLQEVGHIFGTVVLALPVAVGLRMGRSAIGASWSVDRESFLAYAIERFGIRSPEYRGVFGVWIFGSIFGALYVSLIAGLFGSLDILHPLALALGLGLGSSSMMLGGVGALSVLYPAQATEIMALAGLSNLVTNIVGFYAGVFLSLPLARKLYLFWTRIWNRPDAEVEEAKLVARGIVPDGDASEKSKRSEAVVRPSASEDVLATGSSASSNIPTGPEGDASDPPEPTGWPVTLFVFGSAGGLGLLINVIGTGEFAPRQIIGTVFLIAITALSFLLAKWIPKIPASVWVLGIATLLSAPFFPYSGVLVGWVDGMDVMLFGLLQLALIGMSLGRDVQAIKQLSWKVVIIALLTLTTSFLAAAVLAQTVLHL</sequence>
<organism evidence="3 4">
    <name type="scientific">Brevibacterium siliguriense</name>
    <dbReference type="NCBI Taxonomy" id="1136497"/>
    <lineage>
        <taxon>Bacteria</taxon>
        <taxon>Bacillati</taxon>
        <taxon>Actinomycetota</taxon>
        <taxon>Actinomycetes</taxon>
        <taxon>Micrococcales</taxon>
        <taxon>Brevibacteriaceae</taxon>
        <taxon>Brevibacterium</taxon>
    </lineage>
</organism>
<keyword evidence="2" id="KW-1133">Transmembrane helix</keyword>
<feature type="compositionally biased region" description="Polar residues" evidence="1">
    <location>
        <begin position="301"/>
        <end position="310"/>
    </location>
</feature>
<feature type="transmembrane region" description="Helical" evidence="2">
    <location>
        <begin position="356"/>
        <end position="376"/>
    </location>
</feature>
<evidence type="ECO:0000313" key="3">
    <source>
        <dbReference type="EMBL" id="SDS80408.1"/>
    </source>
</evidence>
<reference evidence="4" key="1">
    <citation type="submission" date="2016-10" db="EMBL/GenBank/DDBJ databases">
        <authorList>
            <person name="Varghese N."/>
            <person name="Submissions S."/>
        </authorList>
    </citation>
    <scope>NUCLEOTIDE SEQUENCE [LARGE SCALE GENOMIC DNA]</scope>
    <source>
        <strain evidence="4">DSM 23676</strain>
    </source>
</reference>
<accession>A0A1H1V6N7</accession>
<feature type="transmembrane region" description="Helical" evidence="2">
    <location>
        <begin position="70"/>
        <end position="91"/>
    </location>
</feature>
<keyword evidence="2" id="KW-0472">Membrane</keyword>
<feature type="region of interest" description="Disordered" evidence="1">
    <location>
        <begin position="277"/>
        <end position="321"/>
    </location>
</feature>
<feature type="transmembrane region" description="Helical" evidence="2">
    <location>
        <begin position="186"/>
        <end position="211"/>
    </location>
</feature>
<keyword evidence="2" id="KW-0812">Transmembrane</keyword>
<feature type="transmembrane region" description="Helical" evidence="2">
    <location>
        <begin position="218"/>
        <end position="242"/>
    </location>
</feature>
<keyword evidence="4" id="KW-1185">Reference proteome</keyword>
<gene>
    <name evidence="3" type="ORF">SAMN04489752_2560</name>
</gene>
<protein>
    <recommendedName>
        <fullName evidence="5">DUF3100 domain-containing protein</fullName>
    </recommendedName>
</protein>
<proteinExistence type="predicted"/>
<dbReference type="STRING" id="1136497.SAMN04489752_2560"/>
<feature type="compositionally biased region" description="Basic and acidic residues" evidence="1">
    <location>
        <begin position="279"/>
        <end position="288"/>
    </location>
</feature>
<dbReference type="AlphaFoldDB" id="A0A1H1V6N7"/>